<feature type="region of interest" description="Disordered" evidence="1">
    <location>
        <begin position="512"/>
        <end position="542"/>
    </location>
</feature>
<dbReference type="InterPro" id="IPR013761">
    <property type="entry name" value="SAM/pointed_sf"/>
</dbReference>
<dbReference type="AlphaFoldDB" id="A0AA88KIN8"/>
<gene>
    <name evidence="4" type="ORF">C9374_005614</name>
</gene>
<dbReference type="PROSITE" id="PS50105">
    <property type="entry name" value="SAM_DOMAIN"/>
    <property type="match status" value="1"/>
</dbReference>
<dbReference type="Gene3D" id="1.10.150.50">
    <property type="entry name" value="Transcription Factor, Ets-1"/>
    <property type="match status" value="1"/>
</dbReference>
<feature type="compositionally biased region" description="Low complexity" evidence="1">
    <location>
        <begin position="409"/>
        <end position="431"/>
    </location>
</feature>
<feature type="compositionally biased region" description="Low complexity" evidence="1">
    <location>
        <begin position="140"/>
        <end position="183"/>
    </location>
</feature>
<dbReference type="PROSITE" id="PS00463">
    <property type="entry name" value="ZN2_CY6_FUNGAL_1"/>
    <property type="match status" value="1"/>
</dbReference>
<dbReference type="RefSeq" id="XP_044548091.1">
    <property type="nucleotide sequence ID" value="XM_044695384.1"/>
</dbReference>
<dbReference type="SMART" id="SM00454">
    <property type="entry name" value="SAM"/>
    <property type="match status" value="1"/>
</dbReference>
<feature type="compositionally biased region" description="Polar residues" evidence="1">
    <location>
        <begin position="529"/>
        <end position="542"/>
    </location>
</feature>
<dbReference type="SUPFAM" id="SSF57701">
    <property type="entry name" value="Zn2/Cys6 DNA-binding domain"/>
    <property type="match status" value="1"/>
</dbReference>
<dbReference type="InterPro" id="IPR001660">
    <property type="entry name" value="SAM"/>
</dbReference>
<dbReference type="InterPro" id="IPR001138">
    <property type="entry name" value="Zn2Cys6_DnaBD"/>
</dbReference>
<dbReference type="Pfam" id="PF00536">
    <property type="entry name" value="SAM_1"/>
    <property type="match status" value="1"/>
</dbReference>
<evidence type="ECO:0000256" key="1">
    <source>
        <dbReference type="SAM" id="MobiDB-lite"/>
    </source>
</evidence>
<feature type="compositionally biased region" description="Polar residues" evidence="1">
    <location>
        <begin position="432"/>
        <end position="441"/>
    </location>
</feature>
<dbReference type="GO" id="GO:0008270">
    <property type="term" value="F:zinc ion binding"/>
    <property type="evidence" value="ECO:0007669"/>
    <property type="project" value="InterPro"/>
</dbReference>
<feature type="domain" description="SAM" evidence="3">
    <location>
        <begin position="692"/>
        <end position="759"/>
    </location>
</feature>
<proteinExistence type="predicted"/>
<feature type="compositionally biased region" description="Low complexity" evidence="1">
    <location>
        <begin position="267"/>
        <end position="295"/>
    </location>
</feature>
<dbReference type="GO" id="GO:0000981">
    <property type="term" value="F:DNA-binding transcription factor activity, RNA polymerase II-specific"/>
    <property type="evidence" value="ECO:0007669"/>
    <property type="project" value="InterPro"/>
</dbReference>
<dbReference type="Gene3D" id="4.10.240.10">
    <property type="entry name" value="Zn(2)-C6 fungal-type DNA-binding domain"/>
    <property type="match status" value="1"/>
</dbReference>
<feature type="compositionally biased region" description="Polar residues" evidence="1">
    <location>
        <begin position="229"/>
        <end position="266"/>
    </location>
</feature>
<dbReference type="SUPFAM" id="SSF47769">
    <property type="entry name" value="SAM/Pointed domain"/>
    <property type="match status" value="1"/>
</dbReference>
<evidence type="ECO:0000259" key="3">
    <source>
        <dbReference type="PROSITE" id="PS50105"/>
    </source>
</evidence>
<feature type="compositionally biased region" description="Low complexity" evidence="1">
    <location>
        <begin position="91"/>
        <end position="114"/>
    </location>
</feature>
<feature type="compositionally biased region" description="Low complexity" evidence="1">
    <location>
        <begin position="199"/>
        <end position="228"/>
    </location>
</feature>
<reference evidence="4 5" key="1">
    <citation type="journal article" date="2018" name="BMC Genomics">
        <title>The genome of Naegleria lovaniensis, the basis for a comparative approach to unravel pathogenicity factors of the human pathogenic amoeba N. fowleri.</title>
        <authorList>
            <person name="Liechti N."/>
            <person name="Schurch N."/>
            <person name="Bruggmann R."/>
            <person name="Wittwer M."/>
        </authorList>
    </citation>
    <scope>NUCLEOTIDE SEQUENCE [LARGE SCALE GENOMIC DNA]</scope>
    <source>
        <strain evidence="4 5">ATCC 30569</strain>
    </source>
</reference>
<dbReference type="Pfam" id="PF00172">
    <property type="entry name" value="Zn_clus"/>
    <property type="match status" value="1"/>
</dbReference>
<sequence length="761" mass="83505">MMKEEPTSTSSAATYAPVIQGFSSSRTQVKEEESALVPTAQSSTTTSPSTSIMMHNNMNQSNSNNTTGGASNYSPLPTSTPPQHLSIHVPPSSATLNNGSSSSYSTPSPASSPLQHSQYYQNTLSYPNSPHHHQHLYHTQPQSQQAPLPSLSSQLQHQPSLHAANQTMNNTTLNNSSNSTDNSPHMSQHQITKHVLTESSSSAASTALSSQTTNFMIQQHQQHTIQQQLRSNSPFPTKNHSSMPPTLPSISNTIAATDSKLPSSQQHHTVSTASTPSSPSQHSQHVVVGQTSSSSPSHLQQAMSHHAQNSMTSSFQTAPQQAIFHDYTANVSGQRKTQVTMSPQQQQDVNMAGGDFHPIACIPCRKRHKKCDRRLPHCSECVRRSMECQFYEPKQKGRKKKDGEPGTEQNFSSSQPSSPQQNSQSQFQSSQNITQSGNNMMDLSPYPATGNNNYGNSPMMNSSSQPYINNPQSNNPAISNNAQHSTNASKQQQIPSQQAISSSIAFNNTAASTNQRNAPNDPDLFPLPYSSQGQSSVTRSPSYHQMKYRAEPYPSVQQNHQQTINANNNIMYNNSPQVYPSHTFSRERAVSSASSISNSGMYSGYGSNPSMMNFSEINNMNTGMNNNSNSIPAFGQMAASNYNRNVGGMSPEQLQSPNENFNTTSLTRFVPIEKESLRDQLNSLSRAQLESWPCQTVSQWIESIDTAFFHNKIGEIFTEHDVDGIALLGLHNQALQDMGIHKVGIRVKLCRIIEHLRMQKQ</sequence>
<organism evidence="4 5">
    <name type="scientific">Naegleria lovaniensis</name>
    <name type="common">Amoeba</name>
    <dbReference type="NCBI Taxonomy" id="51637"/>
    <lineage>
        <taxon>Eukaryota</taxon>
        <taxon>Discoba</taxon>
        <taxon>Heterolobosea</taxon>
        <taxon>Tetramitia</taxon>
        <taxon>Eutetramitia</taxon>
        <taxon>Vahlkampfiidae</taxon>
        <taxon>Naegleria</taxon>
    </lineage>
</organism>
<keyword evidence="5" id="KW-1185">Reference proteome</keyword>
<dbReference type="EMBL" id="PYSW02000024">
    <property type="protein sequence ID" value="KAG2382412.1"/>
    <property type="molecule type" value="Genomic_DNA"/>
</dbReference>
<comment type="caution">
    <text evidence="4">The sequence shown here is derived from an EMBL/GenBank/DDBJ whole genome shotgun (WGS) entry which is preliminary data.</text>
</comment>
<feature type="compositionally biased region" description="Polar residues" evidence="1">
    <location>
        <begin position="115"/>
        <end position="128"/>
    </location>
</feature>
<feature type="compositionally biased region" description="Low complexity" evidence="1">
    <location>
        <begin position="488"/>
        <end position="499"/>
    </location>
</feature>
<feature type="domain" description="Zn(2)-C6 fungal-type" evidence="2">
    <location>
        <begin position="360"/>
        <end position="390"/>
    </location>
</feature>
<name>A0AA88KIN8_NAELO</name>
<evidence type="ECO:0000313" key="5">
    <source>
        <dbReference type="Proteomes" id="UP000816034"/>
    </source>
</evidence>
<dbReference type="Proteomes" id="UP000816034">
    <property type="component" value="Unassembled WGS sequence"/>
</dbReference>
<feature type="compositionally biased region" description="Polar residues" evidence="1">
    <location>
        <begin position="66"/>
        <end position="83"/>
    </location>
</feature>
<feature type="compositionally biased region" description="Low complexity" evidence="1">
    <location>
        <begin position="39"/>
        <end position="65"/>
    </location>
</feature>
<protein>
    <recommendedName>
        <fullName evidence="6">SAM domain-containing protein</fullName>
    </recommendedName>
</protein>
<feature type="region of interest" description="Disordered" evidence="1">
    <location>
        <begin position="1"/>
        <end position="317"/>
    </location>
</feature>
<evidence type="ECO:0000313" key="4">
    <source>
        <dbReference type="EMBL" id="KAG2382412.1"/>
    </source>
</evidence>
<feature type="compositionally biased region" description="Polar residues" evidence="1">
    <location>
        <begin position="296"/>
        <end position="317"/>
    </location>
</feature>
<dbReference type="CDD" id="cd00067">
    <property type="entry name" value="GAL4"/>
    <property type="match status" value="1"/>
</dbReference>
<dbReference type="GeneID" id="68098069"/>
<evidence type="ECO:0008006" key="6">
    <source>
        <dbReference type="Google" id="ProtNLM"/>
    </source>
</evidence>
<feature type="compositionally biased region" description="Polar residues" evidence="1">
    <location>
        <begin position="449"/>
        <end position="487"/>
    </location>
</feature>
<dbReference type="SMART" id="SM00066">
    <property type="entry name" value="GAL4"/>
    <property type="match status" value="1"/>
</dbReference>
<evidence type="ECO:0000259" key="2">
    <source>
        <dbReference type="PROSITE" id="PS50048"/>
    </source>
</evidence>
<dbReference type="InterPro" id="IPR036864">
    <property type="entry name" value="Zn2-C6_fun-type_DNA-bd_sf"/>
</dbReference>
<dbReference type="PROSITE" id="PS50048">
    <property type="entry name" value="ZN2_CY6_FUNGAL_2"/>
    <property type="match status" value="1"/>
</dbReference>
<accession>A0AA88KIN8</accession>
<feature type="region of interest" description="Disordered" evidence="1">
    <location>
        <begin position="393"/>
        <end position="499"/>
    </location>
</feature>